<gene>
    <name evidence="1" type="ORF">O0S08_23475</name>
</gene>
<proteinExistence type="predicted"/>
<dbReference type="EMBL" id="CP114040">
    <property type="protein sequence ID" value="WAS99101.1"/>
    <property type="molecule type" value="Genomic_DNA"/>
</dbReference>
<evidence type="ECO:0000313" key="1">
    <source>
        <dbReference type="EMBL" id="WAS99101.1"/>
    </source>
</evidence>
<name>A0ABY7HID2_9BACT</name>
<accession>A0ABY7HID2</accession>
<sequence length="289" mass="32058">MQSRFCCPRCGEALTPWVRRLELAEAVNLHDSHTWVLPSGWFVRRDSGLLPAPHLSERPANYPWVFAPMSKWWLGVHSDPRRTVGCCGLASYGPELPNLVCACGQEVGLGYRDCLGPYWYSLHESVVHEQEVDPDPPRGIAERLARLRERVAGPIARMGYDPGGRHASHQHDPPSWDATLRLAEVTLDCGGGVDEPALVIESQQLPAGAQLVVPLPWCQLVRLAALGEQPWAETESPLTWKHERRGGPRVCVSRRKRRVLLTAWGPGSASWAVTIAVRAWADAWARLAG</sequence>
<protein>
    <submittedName>
        <fullName evidence="1">Uncharacterized protein</fullName>
    </submittedName>
</protein>
<evidence type="ECO:0000313" key="2">
    <source>
        <dbReference type="Proteomes" id="UP001164459"/>
    </source>
</evidence>
<dbReference type="RefSeq" id="WP_269041462.1">
    <property type="nucleotide sequence ID" value="NZ_CP114040.1"/>
</dbReference>
<keyword evidence="2" id="KW-1185">Reference proteome</keyword>
<reference evidence="1" key="1">
    <citation type="submission" date="2022-11" db="EMBL/GenBank/DDBJ databases">
        <title>Minimal conservation of predation-associated metabolite biosynthetic gene clusters underscores biosynthetic potential of Myxococcota including descriptions for ten novel species: Archangium lansinium sp. nov., Myxococcus landrumus sp. nov., Nannocystis bai.</title>
        <authorList>
            <person name="Ahearne A."/>
            <person name="Stevens C."/>
            <person name="Dowd S."/>
        </authorList>
    </citation>
    <scope>NUCLEOTIDE SEQUENCE</scope>
    <source>
        <strain evidence="1">Fl3</strain>
    </source>
</reference>
<organism evidence="1 2">
    <name type="scientific">Nannocystis punicea</name>
    <dbReference type="NCBI Taxonomy" id="2995304"/>
    <lineage>
        <taxon>Bacteria</taxon>
        <taxon>Pseudomonadati</taxon>
        <taxon>Myxococcota</taxon>
        <taxon>Polyangia</taxon>
        <taxon>Nannocystales</taxon>
        <taxon>Nannocystaceae</taxon>
        <taxon>Nannocystis</taxon>
    </lineage>
</organism>
<dbReference type="Proteomes" id="UP001164459">
    <property type="component" value="Chromosome"/>
</dbReference>